<organism evidence="1">
    <name type="scientific">uncultured Caudovirales phage</name>
    <dbReference type="NCBI Taxonomy" id="2100421"/>
    <lineage>
        <taxon>Viruses</taxon>
        <taxon>Duplodnaviria</taxon>
        <taxon>Heunggongvirae</taxon>
        <taxon>Uroviricota</taxon>
        <taxon>Caudoviricetes</taxon>
        <taxon>Peduoviridae</taxon>
        <taxon>Maltschvirus</taxon>
        <taxon>Maltschvirus maltsch</taxon>
    </lineage>
</organism>
<reference evidence="1" key="1">
    <citation type="submission" date="2020-04" db="EMBL/GenBank/DDBJ databases">
        <authorList>
            <person name="Chiriac C."/>
            <person name="Salcher M."/>
            <person name="Ghai R."/>
            <person name="Kavagutti S V."/>
        </authorList>
    </citation>
    <scope>NUCLEOTIDE SEQUENCE</scope>
</reference>
<sequence>MANILDLITIGEKKYLVVDADPALSAGTPAEVGSLAVHETAGNVGKMYLKVGSLDTAWDQVSTAANGSVKQGNFLQLPIYDTSTSGFSVDDVVLQNSKNISVGIVPQASRSANITYNIPNPGDDITSADFVLSQGAQTIAGVKTFSNDAIFSANLTVNGSLTFLNSTNTNITDALITLNKNGAAASASGAGIEFEENALITGYIKMSADRTGYDILPSATTFVEKLSSANLSAARVAKFADTSGTFVMRPDGTPGVASQVAYYSDANNIVSASGFTYAAGVLTSQNMTVSSLGLGVAHVSAAGVLSSSAVALASEVSGVLPIANGGTNNSTAYTAGSVIFSNGTSLTESNASFFWDDTNKRLGIGGNAPTARLSTNESVASSAGIHVKNRFSDATSPAVASLFKARDNAGANAALASGDAIGIFGFNSFGATAYSSAAVAGTMAVATEATSDTARGTKLVFKVTPNTTTTNRNAIQIGQDGSLGFFGSTSGLLQVNVPATVTSHTLIMPAAQGAAATGLHNDGSGNLSWSQTSLSAGVTGVLPIANGGTNSSTALSNNRIMISSGSAIVEHSAMVANQIYFGAATTGLPAQSANLFWDITNSRLGVGTVTPARSLDINSSAIVRGALRIADATATKANFEMVQAQVSTTDATVTPIASVAIPTNSVVMLKAKIVGRRTGGTAGTVMDSAAYERTAKFKNIAGTVTIANLQSDYTSEDQAAFNGTIVVNGTNAEIQVKGAANNNMDWTVTYEVISL</sequence>
<evidence type="ECO:0000313" key="1">
    <source>
        <dbReference type="EMBL" id="CAB4125128.1"/>
    </source>
</evidence>
<accession>A0A6J5KRS0</accession>
<protein>
    <recommendedName>
        <fullName evidence="2">Major tropism determinant N-terminal domain-containing protein</fullName>
    </recommendedName>
</protein>
<gene>
    <name evidence="1" type="ORF">UFOVP53_65</name>
</gene>
<dbReference type="EMBL" id="LR796189">
    <property type="protein sequence ID" value="CAB4125128.1"/>
    <property type="molecule type" value="Genomic_DNA"/>
</dbReference>
<evidence type="ECO:0008006" key="2">
    <source>
        <dbReference type="Google" id="ProtNLM"/>
    </source>
</evidence>
<name>A0A6J5KRS0_9CAUD</name>
<proteinExistence type="predicted"/>